<evidence type="ECO:0000256" key="2">
    <source>
        <dbReference type="ARBA" id="ARBA00022552"/>
    </source>
</evidence>
<keyword evidence="3 8" id="KW-0489">Methyltransferase</keyword>
<keyword evidence="9" id="KW-1185">Reference proteome</keyword>
<keyword evidence="2" id="KW-0698">rRNA processing</keyword>
<dbReference type="SUPFAM" id="SSF53335">
    <property type="entry name" value="S-adenosyl-L-methionine-dependent methyltransferases"/>
    <property type="match status" value="1"/>
</dbReference>
<keyword evidence="5" id="KW-0949">S-adenosyl-L-methionine</keyword>
<organism evidence="8 9">
    <name type="scientific">Neptunomonas qingdaonensis</name>
    <dbReference type="NCBI Taxonomy" id="1045558"/>
    <lineage>
        <taxon>Bacteria</taxon>
        <taxon>Pseudomonadati</taxon>
        <taxon>Pseudomonadota</taxon>
        <taxon>Gammaproteobacteria</taxon>
        <taxon>Oceanospirillales</taxon>
        <taxon>Oceanospirillaceae</taxon>
        <taxon>Neptunomonas</taxon>
    </lineage>
</organism>
<dbReference type="Pfam" id="PF08468">
    <property type="entry name" value="MTS_N"/>
    <property type="match status" value="1"/>
</dbReference>
<protein>
    <submittedName>
        <fullName evidence="8">16S rRNA (Guanine1207-N2)-methyltransferase</fullName>
    </submittedName>
</protein>
<dbReference type="PANTHER" id="PTHR47816">
    <property type="entry name" value="RIBOSOMAL RNA SMALL SUBUNIT METHYLTRANSFERASE C"/>
    <property type="match status" value="1"/>
</dbReference>
<dbReference type="InterPro" id="IPR046977">
    <property type="entry name" value="RsmC/RlmG"/>
</dbReference>
<dbReference type="AlphaFoldDB" id="A0A1I2VW02"/>
<name>A0A1I2VW02_9GAMM</name>
<dbReference type="STRING" id="1045558.SAMN05216175_12023"/>
<dbReference type="EMBL" id="FOOU01000020">
    <property type="protein sequence ID" value="SFG93395.1"/>
    <property type="molecule type" value="Genomic_DNA"/>
</dbReference>
<gene>
    <name evidence="8" type="ORF">SAMN05216175_12023</name>
</gene>
<dbReference type="InterPro" id="IPR029063">
    <property type="entry name" value="SAM-dependent_MTases_sf"/>
</dbReference>
<evidence type="ECO:0000256" key="1">
    <source>
        <dbReference type="ARBA" id="ARBA00022490"/>
    </source>
</evidence>
<feature type="domain" description="Methyltransferase small N-terminal" evidence="7">
    <location>
        <begin position="43"/>
        <end position="120"/>
    </location>
</feature>
<dbReference type="GO" id="GO:0003676">
    <property type="term" value="F:nucleic acid binding"/>
    <property type="evidence" value="ECO:0007669"/>
    <property type="project" value="InterPro"/>
</dbReference>
<evidence type="ECO:0000256" key="4">
    <source>
        <dbReference type="ARBA" id="ARBA00022679"/>
    </source>
</evidence>
<evidence type="ECO:0000313" key="8">
    <source>
        <dbReference type="EMBL" id="SFG93395.1"/>
    </source>
</evidence>
<feature type="domain" description="Methyltransferase small" evidence="6">
    <location>
        <begin position="173"/>
        <end position="342"/>
    </location>
</feature>
<dbReference type="PANTHER" id="PTHR47816:SF4">
    <property type="entry name" value="RIBOSOMAL RNA SMALL SUBUNIT METHYLTRANSFERASE C"/>
    <property type="match status" value="1"/>
</dbReference>
<dbReference type="PROSITE" id="PS00092">
    <property type="entry name" value="N6_MTASE"/>
    <property type="match status" value="1"/>
</dbReference>
<evidence type="ECO:0000259" key="6">
    <source>
        <dbReference type="Pfam" id="PF05175"/>
    </source>
</evidence>
<dbReference type="Gene3D" id="3.40.50.150">
    <property type="entry name" value="Vaccinia Virus protein VP39"/>
    <property type="match status" value="2"/>
</dbReference>
<sequence>MSTDKAFDLLYSEFKHVSAAALWIVDENISTQIVPPAIPLISAISNRLDITQDLQRQGWNCSFNDYLLETLGEHHFQSIFLRIPKEKAQAHYIINQAQRLLSGGGSLYISGSKQEGIKGFIQRAGTLTNIPTQTWKADKQTWAGKITFDGPSRTTLDDKSYRSLRQAPSDSHFRFWSKPGIFGWDKIDKGSELLIQHLEMLVAENNDIDSALDIGCGYGYLSLHSARLLNISITATDNNAAAVAACQANLDHYQLQGKALADNCADNINSRYPLVICNPPFHSGFGVENDLTDRFLQSAATHLTNKGIAIFVVNLHIPLERKASRYFTHCETPIITGHFKLVRLSQPKI</sequence>
<accession>A0A1I2VW02</accession>
<evidence type="ECO:0000256" key="5">
    <source>
        <dbReference type="ARBA" id="ARBA00022691"/>
    </source>
</evidence>
<dbReference type="InterPro" id="IPR002052">
    <property type="entry name" value="DNA_methylase_N6_adenine_CS"/>
</dbReference>
<dbReference type="CDD" id="cd02440">
    <property type="entry name" value="AdoMet_MTases"/>
    <property type="match status" value="1"/>
</dbReference>
<proteinExistence type="predicted"/>
<evidence type="ECO:0000259" key="7">
    <source>
        <dbReference type="Pfam" id="PF08468"/>
    </source>
</evidence>
<dbReference type="InterPro" id="IPR007848">
    <property type="entry name" value="Small_mtfrase_dom"/>
</dbReference>
<reference evidence="9" key="1">
    <citation type="submission" date="2016-10" db="EMBL/GenBank/DDBJ databases">
        <authorList>
            <person name="Varghese N."/>
            <person name="Submissions S."/>
        </authorList>
    </citation>
    <scope>NUCLEOTIDE SEQUENCE [LARGE SCALE GENOMIC DNA]</scope>
    <source>
        <strain evidence="9">CGMCC 1.10971</strain>
    </source>
</reference>
<dbReference type="OrthoDB" id="29650at2"/>
<dbReference type="RefSeq" id="WP_090730622.1">
    <property type="nucleotide sequence ID" value="NZ_FOOU01000020.1"/>
</dbReference>
<dbReference type="InterPro" id="IPR013675">
    <property type="entry name" value="Mtase_sm_N"/>
</dbReference>
<keyword evidence="1" id="KW-0963">Cytoplasm</keyword>
<evidence type="ECO:0000313" key="9">
    <source>
        <dbReference type="Proteomes" id="UP000198623"/>
    </source>
</evidence>
<dbReference type="Pfam" id="PF05175">
    <property type="entry name" value="MTS"/>
    <property type="match status" value="1"/>
</dbReference>
<dbReference type="Proteomes" id="UP000198623">
    <property type="component" value="Unassembled WGS sequence"/>
</dbReference>
<dbReference type="GO" id="GO:0008990">
    <property type="term" value="F:rRNA (guanine-N2-)-methyltransferase activity"/>
    <property type="evidence" value="ECO:0007669"/>
    <property type="project" value="InterPro"/>
</dbReference>
<evidence type="ECO:0000256" key="3">
    <source>
        <dbReference type="ARBA" id="ARBA00022603"/>
    </source>
</evidence>
<keyword evidence="4 8" id="KW-0808">Transferase</keyword>